<protein>
    <submittedName>
        <fullName evidence="2">T9SS type A sorting domain-containing protein</fullName>
    </submittedName>
</protein>
<dbReference type="Proteomes" id="UP000612680">
    <property type="component" value="Chromosome"/>
</dbReference>
<gene>
    <name evidence="2" type="ORF">HWI92_22665</name>
</gene>
<evidence type="ECO:0000313" key="2">
    <source>
        <dbReference type="EMBL" id="QRR03516.1"/>
    </source>
</evidence>
<accession>A0ABX7IF67</accession>
<keyword evidence="1" id="KW-0732">Signal</keyword>
<reference evidence="2 3" key="1">
    <citation type="submission" date="2020-06" db="EMBL/GenBank/DDBJ databases">
        <title>Dyadobacter sandarakinus sp. nov., isolated from the soil of the Arctic Yellow River Station.</title>
        <authorList>
            <person name="Zhang Y."/>
            <person name="Peng F."/>
        </authorList>
    </citation>
    <scope>NUCLEOTIDE SEQUENCE [LARGE SCALE GENOMIC DNA]</scope>
    <source>
        <strain evidence="2 3">Q3-56</strain>
    </source>
</reference>
<evidence type="ECO:0000256" key="1">
    <source>
        <dbReference type="SAM" id="SignalP"/>
    </source>
</evidence>
<evidence type="ECO:0000313" key="3">
    <source>
        <dbReference type="Proteomes" id="UP000612680"/>
    </source>
</evidence>
<feature type="signal peptide" evidence="1">
    <location>
        <begin position="1"/>
        <end position="18"/>
    </location>
</feature>
<organism evidence="2 3">
    <name type="scientific">Dyadobacter sandarakinus</name>
    <dbReference type="NCBI Taxonomy" id="2747268"/>
    <lineage>
        <taxon>Bacteria</taxon>
        <taxon>Pseudomonadati</taxon>
        <taxon>Bacteroidota</taxon>
        <taxon>Cytophagia</taxon>
        <taxon>Cytophagales</taxon>
        <taxon>Spirosomataceae</taxon>
        <taxon>Dyadobacter</taxon>
    </lineage>
</organism>
<keyword evidence="3" id="KW-1185">Reference proteome</keyword>
<name>A0ABX7IF67_9BACT</name>
<dbReference type="RefSeq" id="WP_204659566.1">
    <property type="nucleotide sequence ID" value="NZ_CP056775.1"/>
</dbReference>
<feature type="chain" id="PRO_5046444678" evidence="1">
    <location>
        <begin position="19"/>
        <end position="336"/>
    </location>
</feature>
<dbReference type="EMBL" id="CP056775">
    <property type="protein sequence ID" value="QRR03516.1"/>
    <property type="molecule type" value="Genomic_DNA"/>
</dbReference>
<sequence>MKPFLTCTFLILCTAFLAAQPVYFHQTFSGSGSFVNPEPDTGQFSHMILTAPALSYHKFHKGYMELVRTLQDSATGGIIRAMRATPFMPVPDALMIRVTLSAEQIQSVSPNAIYFYVGEHFNPVNNAFPGNDLMFGKVSLHFLSNSFVIKDHQTQAFSKQIPSKTPVTLTWVLNNSGEVVAYELPESRQAYSALPGTYDLWVDSSLVGRGIPAYPMHSPFSATKLSNFEMRFRNGVGKVRIYEILIKGMHSRRAADRAWVAPNPSPHNRIELQAGSMREKTLQLTRQNGQQVACSTTWQNSGTLIISPHQPLVPGIYLVMYDDLEGRKRSLRVMVE</sequence>
<proteinExistence type="predicted"/>